<feature type="compositionally biased region" description="Polar residues" evidence="1">
    <location>
        <begin position="41"/>
        <end position="50"/>
    </location>
</feature>
<proteinExistence type="predicted"/>
<dbReference type="AlphaFoldDB" id="A0AAN6G9V0"/>
<feature type="region of interest" description="Disordered" evidence="1">
    <location>
        <begin position="726"/>
        <end position="753"/>
    </location>
</feature>
<name>A0AAN6G9V0_9BASI</name>
<evidence type="ECO:0000313" key="2">
    <source>
        <dbReference type="EMBL" id="KAK0525220.1"/>
    </source>
</evidence>
<feature type="compositionally biased region" description="Acidic residues" evidence="1">
    <location>
        <begin position="1068"/>
        <end position="1085"/>
    </location>
</feature>
<feature type="compositionally biased region" description="Polar residues" evidence="1">
    <location>
        <begin position="84"/>
        <end position="96"/>
    </location>
</feature>
<dbReference type="Proteomes" id="UP001176521">
    <property type="component" value="Unassembled WGS sequence"/>
</dbReference>
<comment type="caution">
    <text evidence="2">The sequence shown here is derived from an EMBL/GenBank/DDBJ whole genome shotgun (WGS) entry which is preliminary data.</text>
</comment>
<feature type="region of interest" description="Disordered" evidence="1">
    <location>
        <begin position="772"/>
        <end position="863"/>
    </location>
</feature>
<feature type="compositionally biased region" description="Basic residues" evidence="1">
    <location>
        <begin position="292"/>
        <end position="306"/>
    </location>
</feature>
<feature type="compositionally biased region" description="Low complexity" evidence="1">
    <location>
        <begin position="213"/>
        <end position="231"/>
    </location>
</feature>
<feature type="compositionally biased region" description="Low complexity" evidence="1">
    <location>
        <begin position="736"/>
        <end position="753"/>
    </location>
</feature>
<feature type="compositionally biased region" description="Low complexity" evidence="1">
    <location>
        <begin position="394"/>
        <end position="411"/>
    </location>
</feature>
<feature type="region of interest" description="Disordered" evidence="1">
    <location>
        <begin position="356"/>
        <end position="437"/>
    </location>
</feature>
<sequence>MAATARRWTRRQRNGSTRDDDVDEGIWDRNDTAFLNEIARSRQNSVASTTDIHEYLRSPTSSSSFSPTSPRGTAFELRSGGAQGSRQPSFSAANTLHSSSSRHTGAGAGAGGHQHSHSHGELAAAAAAAAAPIFRMPFQPPTTARKSAYSPQAAMSVNDLRRPSIASTLAGGHSPPSGAGSGAGHATPSRTGVLSSLKRMVSRRRGSKKSSDSARPASSFSSSSSPPQGSPILNTYRRRPSQLAELAEPGHFSALPPSTATAAWTERIRSPQQIEHELSRALGAAIDDVQHYHSRRKGSGKIRRDRQRSAPMLNLPPQYAPRTTAFPPARPPSSPGPGFAAWAARGSFSGITPVLPTADVSPTRQDASLWGDGTPPPHGWVPTSPLGPARRRVSSLLGSPPAPLSAPLRSSEGGHTLYSPVHKQQNSGGGDLRPMRPRRSEDLQLGLSQTDQDVMSAFNDAHGKRWSAATGSASLSLSTSTSMSMSLAMERRGSGSGSGSGRRLSARRKSDASHVHLQQQQQRQQHSLLFSPHVSLAADTPSLSPNVSASPATISDGYSPVSARPGSAQEAQLSATLGGASLVSLHAAAGAAAGGGGGALHMMQRRRSLNPFDGKRLSVIFPSAATVHAGAYGKTSPVTPSSISRPLSVCSSTFDSVCSTTNTGRSYTPSFATSSLLEPSLPSPRTHEGKYPAAASSSLYSVSDTQEELEAPRFWQQQQQQQGPGFFMPTYALKRPSSSSTTQSEFPASSSSSFSTSAHQYQQYHAGARWGYPSSLHSSQRHTPAPGPRTSMGGGAGAGAGAAMVPRPKSATFYPSHGFTSASPLPLTSRPATAVPNPKSRSRFYQPQPQSQSQSQPQRRRPSFGLSIAPAAAAAFDSIPAPGMAMGASSPRRRSSSSGRGAAARGSAQTKHLSAGSLAGGGKRSTRSSVEETTTEEDEVEDGEAVVGGGKDGGAPARPALLSAMVGSQHDVCAADAGAGSDVGADELFVPRRPVSDAPITPDLNGDLDDADEFDFGLADVDVDVDVDLDADSVAGSTAQLGAARLSGSGHPLPAVRGAGTGRGLVGQEEDDDSSALELLADDNSSDGGAASRGEGKGPQVQGAAAVDAGTSAEMASSSSSFSSKAPRGLAASQSSGGGVPTFFAPDGPSLARHRSSRLALLPAALAHGPHSHGHGHFDAALPAPTYTYL</sequence>
<feature type="compositionally biased region" description="Low complexity" evidence="1">
    <location>
        <begin position="58"/>
        <end position="70"/>
    </location>
</feature>
<organism evidence="2 3">
    <name type="scientific">Tilletia horrida</name>
    <dbReference type="NCBI Taxonomy" id="155126"/>
    <lineage>
        <taxon>Eukaryota</taxon>
        <taxon>Fungi</taxon>
        <taxon>Dikarya</taxon>
        <taxon>Basidiomycota</taxon>
        <taxon>Ustilaginomycotina</taxon>
        <taxon>Exobasidiomycetes</taxon>
        <taxon>Tilletiales</taxon>
        <taxon>Tilletiaceae</taxon>
        <taxon>Tilletia</taxon>
    </lineage>
</organism>
<dbReference type="EMBL" id="JAPDMQ010000409">
    <property type="protein sequence ID" value="KAK0525220.1"/>
    <property type="molecule type" value="Genomic_DNA"/>
</dbReference>
<feature type="compositionally biased region" description="Low complexity" evidence="1">
    <location>
        <begin position="881"/>
        <end position="908"/>
    </location>
</feature>
<feature type="compositionally biased region" description="Low complexity" evidence="1">
    <location>
        <begin position="843"/>
        <end position="857"/>
    </location>
</feature>
<feature type="region of interest" description="Disordered" evidence="1">
    <location>
        <begin position="669"/>
        <end position="698"/>
    </location>
</feature>
<accession>A0AAN6G9V0</accession>
<feature type="region of interest" description="Disordered" evidence="1">
    <location>
        <begin position="1"/>
        <end position="28"/>
    </location>
</feature>
<feature type="region of interest" description="Disordered" evidence="1">
    <location>
        <begin position="289"/>
        <end position="339"/>
    </location>
</feature>
<evidence type="ECO:0000256" key="1">
    <source>
        <dbReference type="SAM" id="MobiDB-lite"/>
    </source>
</evidence>
<feature type="region of interest" description="Disordered" evidence="1">
    <location>
        <begin position="166"/>
        <end position="235"/>
    </location>
</feature>
<feature type="region of interest" description="Disordered" evidence="1">
    <location>
        <begin position="1044"/>
        <end position="1151"/>
    </location>
</feature>
<keyword evidence="3" id="KW-1185">Reference proteome</keyword>
<evidence type="ECO:0000313" key="3">
    <source>
        <dbReference type="Proteomes" id="UP001176521"/>
    </source>
</evidence>
<feature type="compositionally biased region" description="Acidic residues" evidence="1">
    <location>
        <begin position="933"/>
        <end position="944"/>
    </location>
</feature>
<feature type="region of interest" description="Disordered" evidence="1">
    <location>
        <begin position="41"/>
        <end position="124"/>
    </location>
</feature>
<feature type="region of interest" description="Disordered" evidence="1">
    <location>
        <begin position="482"/>
        <end position="525"/>
    </location>
</feature>
<reference evidence="2" key="1">
    <citation type="journal article" date="2023" name="PhytoFront">
        <title>Draft Genome Resources of Seven Strains of Tilletia horrida, Causal Agent of Kernel Smut of Rice.</title>
        <authorList>
            <person name="Khanal S."/>
            <person name="Antony Babu S."/>
            <person name="Zhou X.G."/>
        </authorList>
    </citation>
    <scope>NUCLEOTIDE SEQUENCE</scope>
    <source>
        <strain evidence="2">TX3</strain>
    </source>
</reference>
<feature type="compositionally biased region" description="Low complexity" evidence="1">
    <location>
        <begin position="674"/>
        <end position="684"/>
    </location>
</feature>
<protein>
    <submittedName>
        <fullName evidence="2">Uncharacterized protein</fullName>
    </submittedName>
</protein>
<gene>
    <name evidence="2" type="ORF">OC842_005575</name>
</gene>
<feature type="region of interest" description="Disordered" evidence="1">
    <location>
        <begin position="881"/>
        <end position="955"/>
    </location>
</feature>